<name>A0ABX7C2W6_9HYPH</name>
<evidence type="ECO:0000259" key="3">
    <source>
        <dbReference type="SMART" id="SM00822"/>
    </source>
</evidence>
<dbReference type="InterPro" id="IPR057326">
    <property type="entry name" value="KR_dom"/>
</dbReference>
<sequence length="249" mass="25301">MGGFTLDLPRSVLVSGAAGGIGGALVDKLVASGSEVIGTDRHPAPPHWRGQHWLTADIGSKSGRDAIVARLNHPIGGLVFAAGILDTADWQTIDEDAAAELLAVNLTAPLFLTRALLPLLAGASIVIVGSIAGLRGSPATPLYAASKAGLRNLAASMALLLQPNDIRVNVVAPGLIDTPLTAGLNAELAQRRNISIAAIEAERAAPIPLGRAGTSQEVADACLYLLSRQSGYVTGSTLFATGGVLAGIT</sequence>
<keyword evidence="5" id="KW-1185">Reference proteome</keyword>
<dbReference type="SMART" id="SM00822">
    <property type="entry name" value="PKS_KR"/>
    <property type="match status" value="1"/>
</dbReference>
<dbReference type="PANTHER" id="PTHR43477">
    <property type="entry name" value="DIHYDROANTICAPSIN 7-DEHYDROGENASE"/>
    <property type="match status" value="1"/>
</dbReference>
<dbReference type="InterPro" id="IPR020904">
    <property type="entry name" value="Sc_DH/Rdtase_CS"/>
</dbReference>
<dbReference type="PROSITE" id="PS00061">
    <property type="entry name" value="ADH_SHORT"/>
    <property type="match status" value="1"/>
</dbReference>
<accession>A0ABX7C2W6</accession>
<reference evidence="4 5" key="1">
    <citation type="submission" date="2021-01" db="EMBL/GenBank/DDBJ databases">
        <title>Genome seq and assembly of Devosia sp. LEGU1.</title>
        <authorList>
            <person name="Chhetri G."/>
        </authorList>
    </citation>
    <scope>NUCLEOTIDE SEQUENCE [LARGE SCALE GENOMIC DNA]</scope>
    <source>
        <strain evidence="4 5">LEGU1</strain>
    </source>
</reference>
<dbReference type="PANTHER" id="PTHR43477:SF1">
    <property type="entry name" value="DIHYDROANTICAPSIN 7-DEHYDROGENASE"/>
    <property type="match status" value="1"/>
</dbReference>
<dbReference type="InterPro" id="IPR051122">
    <property type="entry name" value="SDR_DHRS6-like"/>
</dbReference>
<evidence type="ECO:0000313" key="4">
    <source>
        <dbReference type="EMBL" id="QQR38421.1"/>
    </source>
</evidence>
<dbReference type="Proteomes" id="UP000595857">
    <property type="component" value="Chromosome"/>
</dbReference>
<dbReference type="Pfam" id="PF13561">
    <property type="entry name" value="adh_short_C2"/>
    <property type="match status" value="1"/>
</dbReference>
<protein>
    <submittedName>
        <fullName evidence="4">SDR family oxidoreductase</fullName>
    </submittedName>
</protein>
<feature type="domain" description="Ketoreductase" evidence="3">
    <location>
        <begin position="10"/>
        <end position="179"/>
    </location>
</feature>
<dbReference type="RefSeq" id="WP_201630758.1">
    <property type="nucleotide sequence ID" value="NZ_CP068046.1"/>
</dbReference>
<organism evidence="4 5">
    <name type="scientific">Devosia rhizoryzae</name>
    <dbReference type="NCBI Taxonomy" id="2774137"/>
    <lineage>
        <taxon>Bacteria</taxon>
        <taxon>Pseudomonadati</taxon>
        <taxon>Pseudomonadota</taxon>
        <taxon>Alphaproteobacteria</taxon>
        <taxon>Hyphomicrobiales</taxon>
        <taxon>Devosiaceae</taxon>
        <taxon>Devosia</taxon>
    </lineage>
</organism>
<proteinExistence type="inferred from homology"/>
<dbReference type="PRINTS" id="PR00081">
    <property type="entry name" value="GDHRDH"/>
</dbReference>
<dbReference type="SUPFAM" id="SSF51735">
    <property type="entry name" value="NAD(P)-binding Rossmann-fold domains"/>
    <property type="match status" value="1"/>
</dbReference>
<comment type="similarity">
    <text evidence="1">Belongs to the short-chain dehydrogenases/reductases (SDR) family.</text>
</comment>
<dbReference type="Gene3D" id="3.40.50.720">
    <property type="entry name" value="NAD(P)-binding Rossmann-like Domain"/>
    <property type="match status" value="1"/>
</dbReference>
<dbReference type="CDD" id="cd05233">
    <property type="entry name" value="SDR_c"/>
    <property type="match status" value="1"/>
</dbReference>
<evidence type="ECO:0000256" key="2">
    <source>
        <dbReference type="ARBA" id="ARBA00023002"/>
    </source>
</evidence>
<evidence type="ECO:0000313" key="5">
    <source>
        <dbReference type="Proteomes" id="UP000595857"/>
    </source>
</evidence>
<keyword evidence="2" id="KW-0560">Oxidoreductase</keyword>
<dbReference type="InterPro" id="IPR002347">
    <property type="entry name" value="SDR_fam"/>
</dbReference>
<dbReference type="InterPro" id="IPR036291">
    <property type="entry name" value="NAD(P)-bd_dom_sf"/>
</dbReference>
<gene>
    <name evidence="4" type="ORF">JI748_11595</name>
</gene>
<evidence type="ECO:0000256" key="1">
    <source>
        <dbReference type="ARBA" id="ARBA00006484"/>
    </source>
</evidence>
<dbReference type="EMBL" id="CP068046">
    <property type="protein sequence ID" value="QQR38421.1"/>
    <property type="molecule type" value="Genomic_DNA"/>
</dbReference>